<name>A0ABM7MUY5_ERWRD</name>
<dbReference type="InterPro" id="IPR010351">
    <property type="entry name" value="DUF943"/>
</dbReference>
<evidence type="ECO:0000256" key="1">
    <source>
        <dbReference type="SAM" id="SignalP"/>
    </source>
</evidence>
<proteinExistence type="predicted"/>
<dbReference type="Pfam" id="PF06092">
    <property type="entry name" value="DUF943"/>
    <property type="match status" value="1"/>
</dbReference>
<evidence type="ECO:0000313" key="3">
    <source>
        <dbReference type="Proteomes" id="UP000677515"/>
    </source>
</evidence>
<dbReference type="RefSeq" id="WP_212813568.1">
    <property type="nucleotide sequence ID" value="NZ_AP024329.1"/>
</dbReference>
<feature type="signal peptide" evidence="1">
    <location>
        <begin position="1"/>
        <end position="29"/>
    </location>
</feature>
<keyword evidence="3" id="KW-1185">Reference proteome</keyword>
<dbReference type="Proteomes" id="UP000677515">
    <property type="component" value="Chromosome"/>
</dbReference>
<feature type="chain" id="PRO_5045469978" evidence="1">
    <location>
        <begin position="30"/>
        <end position="153"/>
    </location>
</feature>
<keyword evidence="1" id="KW-0732">Signal</keyword>
<protein>
    <submittedName>
        <fullName evidence="2">Membrane protein</fullName>
    </submittedName>
</protein>
<reference evidence="2 3" key="1">
    <citation type="submission" date="2021-01" db="EMBL/GenBank/DDBJ databases">
        <title>Complete genome sequence of Erwinia rhapontici MAFF 311153.</title>
        <authorList>
            <person name="Morohoshi T."/>
            <person name="Someya N."/>
        </authorList>
    </citation>
    <scope>NUCLEOTIDE SEQUENCE [LARGE SCALE GENOMIC DNA]</scope>
    <source>
        <strain evidence="2 3">MAFF 311153</strain>
    </source>
</reference>
<gene>
    <name evidence="2" type="ORF">ERHA53_02270</name>
</gene>
<accession>A0ABM7MUY5</accession>
<evidence type="ECO:0000313" key="2">
    <source>
        <dbReference type="EMBL" id="BCQ32884.1"/>
    </source>
</evidence>
<dbReference type="EMBL" id="AP024329">
    <property type="protein sequence ID" value="BCQ32884.1"/>
    <property type="molecule type" value="Genomic_DNA"/>
</dbReference>
<sequence>MKVKNKKAFYASSCVCAVLLCLCTWLSLRPVEIVAIHNDGEFSSVLVKNFPLTNSGKINWWLKNKEALDSKYKIPNSDSDGSFTIVFWLFGDGYKEQGKYDRRCFIDMKTKENCIDKKRVFSVETGRNNDILFTVRDGIYRMNKKGEIVKYEY</sequence>
<organism evidence="2 3">
    <name type="scientific">Erwinia rhapontici</name>
    <name type="common">Pectobacterium rhapontici</name>
    <dbReference type="NCBI Taxonomy" id="55212"/>
    <lineage>
        <taxon>Bacteria</taxon>
        <taxon>Pseudomonadati</taxon>
        <taxon>Pseudomonadota</taxon>
        <taxon>Gammaproteobacteria</taxon>
        <taxon>Enterobacterales</taxon>
        <taxon>Erwiniaceae</taxon>
        <taxon>Erwinia</taxon>
    </lineage>
</organism>